<dbReference type="RefSeq" id="WP_119533696.1">
    <property type="nucleotide sequence ID" value="NZ_QXTF01000004.1"/>
</dbReference>
<dbReference type="OrthoDB" id="9964691at2"/>
<proteinExistence type="predicted"/>
<dbReference type="EMBL" id="QXTF01000004">
    <property type="protein sequence ID" value="RIX27041.1"/>
    <property type="molecule type" value="Genomic_DNA"/>
</dbReference>
<dbReference type="Proteomes" id="UP000285023">
    <property type="component" value="Unassembled WGS sequence"/>
</dbReference>
<protein>
    <submittedName>
        <fullName evidence="1">Uncharacterized protein</fullName>
    </submittedName>
</protein>
<keyword evidence="2" id="KW-1185">Reference proteome</keyword>
<comment type="caution">
    <text evidence="1">The sequence shown here is derived from an EMBL/GenBank/DDBJ whole genome shotgun (WGS) entry which is preliminary data.</text>
</comment>
<name>A0A418PYF1_9SPHN</name>
<accession>A0A418PYF1</accession>
<dbReference type="AlphaFoldDB" id="A0A418PYF1"/>
<organism evidence="1 2">
    <name type="scientific">Sphingomonas edaphi</name>
    <dbReference type="NCBI Taxonomy" id="2315689"/>
    <lineage>
        <taxon>Bacteria</taxon>
        <taxon>Pseudomonadati</taxon>
        <taxon>Pseudomonadota</taxon>
        <taxon>Alphaproteobacteria</taxon>
        <taxon>Sphingomonadales</taxon>
        <taxon>Sphingomonadaceae</taxon>
        <taxon>Sphingomonas</taxon>
    </lineage>
</organism>
<reference evidence="1 2" key="1">
    <citation type="submission" date="2018-09" db="EMBL/GenBank/DDBJ databases">
        <title>Sphingomonas sp. DAC4.</title>
        <authorList>
            <person name="Seo T."/>
        </authorList>
    </citation>
    <scope>NUCLEOTIDE SEQUENCE [LARGE SCALE GENOMIC DNA]</scope>
    <source>
        <strain evidence="1 2">DAC4</strain>
    </source>
</reference>
<sequence>MTGNLIPEPAAQMGAAEMREAALAHMIQALEWLDRDTSLSGLVGARLQAAIDSMCIECGIEPPLPDFS</sequence>
<gene>
    <name evidence="1" type="ORF">D3M59_10825</name>
</gene>
<evidence type="ECO:0000313" key="1">
    <source>
        <dbReference type="EMBL" id="RIX27041.1"/>
    </source>
</evidence>
<evidence type="ECO:0000313" key="2">
    <source>
        <dbReference type="Proteomes" id="UP000285023"/>
    </source>
</evidence>